<dbReference type="InterPro" id="IPR013022">
    <property type="entry name" value="Xyl_isomerase-like_TIM-brl"/>
</dbReference>
<dbReference type="Gene3D" id="3.20.20.150">
    <property type="entry name" value="Divalent-metal-dependent TIM barrel enzymes"/>
    <property type="match status" value="1"/>
</dbReference>
<evidence type="ECO:0000313" key="3">
    <source>
        <dbReference type="Proteomes" id="UP001500227"/>
    </source>
</evidence>
<protein>
    <recommendedName>
        <fullName evidence="1">Xylose isomerase-like TIM barrel domain-containing protein</fullName>
    </recommendedName>
</protein>
<sequence length="220" mass="24149">MPFGTVPAMHTGTDEATWRLNFQAAAAAGARTVRLTPKAYPAGLFDYPAFLKEVVAAYERAIAIARPLGVKPVIEMHSGNLAITPGLALQIVEHFSPQDIGLILDLPNFAREGGVHPQLCLSVVRDYVDHCHLGGYRKNGGQYDAYGFRQNTGEMCALSESDLPIPRWIELLAELATPQRPIPLIIEDYSANISGELRLRRSVAEARRLPQLALPQIKRA</sequence>
<dbReference type="EMBL" id="BAABKD010000003">
    <property type="protein sequence ID" value="GAA5087018.1"/>
    <property type="molecule type" value="Genomic_DNA"/>
</dbReference>
<evidence type="ECO:0000313" key="2">
    <source>
        <dbReference type="EMBL" id="GAA5087018.1"/>
    </source>
</evidence>
<feature type="domain" description="Xylose isomerase-like TIM barrel" evidence="1">
    <location>
        <begin position="18"/>
        <end position="172"/>
    </location>
</feature>
<dbReference type="Proteomes" id="UP001500227">
    <property type="component" value="Unassembled WGS sequence"/>
</dbReference>
<name>A0ABP9M0T4_9BURK</name>
<evidence type="ECO:0000259" key="1">
    <source>
        <dbReference type="Pfam" id="PF01261"/>
    </source>
</evidence>
<keyword evidence="3" id="KW-1185">Reference proteome</keyword>
<reference evidence="3" key="1">
    <citation type="journal article" date="2019" name="Int. J. Syst. Evol. Microbiol.">
        <title>The Global Catalogue of Microorganisms (GCM) 10K type strain sequencing project: providing services to taxonomists for standard genome sequencing and annotation.</title>
        <authorList>
            <consortium name="The Broad Institute Genomics Platform"/>
            <consortium name="The Broad Institute Genome Sequencing Center for Infectious Disease"/>
            <person name="Wu L."/>
            <person name="Ma J."/>
        </authorList>
    </citation>
    <scope>NUCLEOTIDE SEQUENCE [LARGE SCALE GENOMIC DNA]</scope>
    <source>
        <strain evidence="3">JCM 18423</strain>
    </source>
</reference>
<comment type="caution">
    <text evidence="2">The sequence shown here is derived from an EMBL/GenBank/DDBJ whole genome shotgun (WGS) entry which is preliminary data.</text>
</comment>
<accession>A0ABP9M0T4</accession>
<dbReference type="Pfam" id="PF01261">
    <property type="entry name" value="AP_endonuc_2"/>
    <property type="match status" value="1"/>
</dbReference>
<gene>
    <name evidence="2" type="ORF">GCM10023337_07150</name>
</gene>
<organism evidence="2 3">
    <name type="scientific">Paenalcaligenes hermetiae</name>
    <dbReference type="NCBI Taxonomy" id="1157987"/>
    <lineage>
        <taxon>Bacteria</taxon>
        <taxon>Pseudomonadati</taxon>
        <taxon>Pseudomonadota</taxon>
        <taxon>Betaproteobacteria</taxon>
        <taxon>Burkholderiales</taxon>
        <taxon>Alcaligenaceae</taxon>
        <taxon>Paenalcaligenes</taxon>
    </lineage>
</organism>
<dbReference type="SUPFAM" id="SSF51658">
    <property type="entry name" value="Xylose isomerase-like"/>
    <property type="match status" value="1"/>
</dbReference>
<dbReference type="InterPro" id="IPR036237">
    <property type="entry name" value="Xyl_isomerase-like_sf"/>
</dbReference>
<proteinExistence type="predicted"/>